<gene>
    <name evidence="1" type="ORF">ACFPL4_25985</name>
</gene>
<organism evidence="1 2">
    <name type="scientific">Streptomyces atroolivaceus</name>
    <dbReference type="NCBI Taxonomy" id="66869"/>
    <lineage>
        <taxon>Bacteria</taxon>
        <taxon>Bacillati</taxon>
        <taxon>Actinomycetota</taxon>
        <taxon>Actinomycetes</taxon>
        <taxon>Kitasatosporales</taxon>
        <taxon>Streptomycetaceae</taxon>
        <taxon>Streptomyces</taxon>
    </lineage>
</organism>
<accession>A0ABV9VCS5</accession>
<protein>
    <submittedName>
        <fullName evidence="1">Uncharacterized protein</fullName>
    </submittedName>
</protein>
<dbReference type="GeneID" id="43426532"/>
<dbReference type="Proteomes" id="UP001595908">
    <property type="component" value="Unassembled WGS sequence"/>
</dbReference>
<proteinExistence type="predicted"/>
<evidence type="ECO:0000313" key="2">
    <source>
        <dbReference type="Proteomes" id="UP001595908"/>
    </source>
</evidence>
<reference evidence="2" key="1">
    <citation type="journal article" date="2019" name="Int. J. Syst. Evol. Microbiol.">
        <title>The Global Catalogue of Microorganisms (GCM) 10K type strain sequencing project: providing services to taxonomists for standard genome sequencing and annotation.</title>
        <authorList>
            <consortium name="The Broad Institute Genomics Platform"/>
            <consortium name="The Broad Institute Genome Sequencing Center for Infectious Disease"/>
            <person name="Wu L."/>
            <person name="Ma J."/>
        </authorList>
    </citation>
    <scope>NUCLEOTIDE SEQUENCE [LARGE SCALE GENOMIC DNA]</scope>
    <source>
        <strain evidence="2">ICMP 257</strain>
    </source>
</reference>
<dbReference type="EMBL" id="JBHSJE010000008">
    <property type="protein sequence ID" value="MFC4981764.1"/>
    <property type="molecule type" value="Genomic_DNA"/>
</dbReference>
<comment type="caution">
    <text evidence="1">The sequence shown here is derived from an EMBL/GenBank/DDBJ whole genome shotgun (WGS) entry which is preliminary data.</text>
</comment>
<name>A0ABV9VCS5_STRAZ</name>
<keyword evidence="2" id="KW-1185">Reference proteome</keyword>
<sequence length="61" mass="6430">MTGSDGIDANGWVTGLGVLSSRPVLDGEEHPVKLDVVLEHSKTRRRATMSALGTAVASRAR</sequence>
<dbReference type="RefSeq" id="WP_157841685.1">
    <property type="nucleotide sequence ID" value="NZ_JBFAGR010000011.1"/>
</dbReference>
<evidence type="ECO:0000313" key="1">
    <source>
        <dbReference type="EMBL" id="MFC4981764.1"/>
    </source>
</evidence>